<feature type="active site" evidence="4">
    <location>
        <position position="20"/>
    </location>
</feature>
<reference evidence="9" key="1">
    <citation type="journal article" date="2019" name="Int. J. Syst. Evol. Microbiol.">
        <title>The Global Catalogue of Microorganisms (GCM) 10K type strain sequencing project: providing services to taxonomists for standard genome sequencing and annotation.</title>
        <authorList>
            <consortium name="The Broad Institute Genomics Platform"/>
            <consortium name="The Broad Institute Genome Sequencing Center for Infectious Disease"/>
            <person name="Wu L."/>
            <person name="Ma J."/>
        </authorList>
    </citation>
    <scope>NUCLEOTIDE SEQUENCE [LARGE SCALE GENOMIC DNA]</scope>
    <source>
        <strain evidence="9">KCTC 62192</strain>
    </source>
</reference>
<dbReference type="SUPFAM" id="SSF54975">
    <property type="entry name" value="Acylphosphatase/BLUF domain-like"/>
    <property type="match status" value="1"/>
</dbReference>
<dbReference type="Gene3D" id="3.30.70.100">
    <property type="match status" value="1"/>
</dbReference>
<evidence type="ECO:0000256" key="1">
    <source>
        <dbReference type="ARBA" id="ARBA00005614"/>
    </source>
</evidence>
<sequence>MTRVAITARITGRVQGVSFRAWTEIEANRLGLDGWVRNQPDGSVLALIAGPAEAVTLMKERLSSGPPHARVETVEAEIAEDPGRTGFRITF</sequence>
<dbReference type="Proteomes" id="UP001595443">
    <property type="component" value="Unassembled WGS sequence"/>
</dbReference>
<keyword evidence="4 5" id="KW-0378">Hydrolase</keyword>
<dbReference type="PANTHER" id="PTHR47268:SF4">
    <property type="entry name" value="ACYLPHOSPHATASE"/>
    <property type="match status" value="1"/>
</dbReference>
<evidence type="ECO:0000313" key="9">
    <source>
        <dbReference type="Proteomes" id="UP001595443"/>
    </source>
</evidence>
<accession>A0ABV7AIX3</accession>
<evidence type="ECO:0000313" key="8">
    <source>
        <dbReference type="EMBL" id="MFC2968946.1"/>
    </source>
</evidence>
<protein>
    <recommendedName>
        <fullName evidence="2 4">Acylphosphatase</fullName>
        <ecNumber evidence="2 4">3.6.1.7</ecNumber>
    </recommendedName>
</protein>
<dbReference type="InterPro" id="IPR017968">
    <property type="entry name" value="Acylphosphatase_CS"/>
</dbReference>
<evidence type="ECO:0000256" key="3">
    <source>
        <dbReference type="ARBA" id="ARBA00047645"/>
    </source>
</evidence>
<dbReference type="EMBL" id="JBHRSK010000008">
    <property type="protein sequence ID" value="MFC2968946.1"/>
    <property type="molecule type" value="Genomic_DNA"/>
</dbReference>
<comment type="caution">
    <text evidence="8">The sequence shown here is derived from an EMBL/GenBank/DDBJ whole genome shotgun (WGS) entry which is preliminary data.</text>
</comment>
<feature type="domain" description="Acylphosphatase-like" evidence="7">
    <location>
        <begin position="5"/>
        <end position="91"/>
    </location>
</feature>
<dbReference type="PRINTS" id="PR00112">
    <property type="entry name" value="ACYLPHPHTASE"/>
</dbReference>
<dbReference type="PROSITE" id="PS51160">
    <property type="entry name" value="ACYLPHOSPHATASE_3"/>
    <property type="match status" value="1"/>
</dbReference>
<dbReference type="PANTHER" id="PTHR47268">
    <property type="entry name" value="ACYLPHOSPHATASE"/>
    <property type="match status" value="1"/>
</dbReference>
<evidence type="ECO:0000256" key="4">
    <source>
        <dbReference type="PROSITE-ProRule" id="PRU00520"/>
    </source>
</evidence>
<gene>
    <name evidence="8" type="ORF">ACFOES_12640</name>
</gene>
<dbReference type="RefSeq" id="WP_377833652.1">
    <property type="nucleotide sequence ID" value="NZ_JBHRSK010000008.1"/>
</dbReference>
<dbReference type="InterPro" id="IPR036046">
    <property type="entry name" value="Acylphosphatase-like_dom_sf"/>
</dbReference>
<name>A0ABV7AIX3_9RHOB</name>
<dbReference type="InterPro" id="IPR001792">
    <property type="entry name" value="Acylphosphatase-like_dom"/>
</dbReference>
<evidence type="ECO:0000256" key="6">
    <source>
        <dbReference type="RuleBase" id="RU004168"/>
    </source>
</evidence>
<organism evidence="8 9">
    <name type="scientific">Acidimangrovimonas pyrenivorans</name>
    <dbReference type="NCBI Taxonomy" id="2030798"/>
    <lineage>
        <taxon>Bacteria</taxon>
        <taxon>Pseudomonadati</taxon>
        <taxon>Pseudomonadota</taxon>
        <taxon>Alphaproteobacteria</taxon>
        <taxon>Rhodobacterales</taxon>
        <taxon>Paracoccaceae</taxon>
        <taxon>Acidimangrovimonas</taxon>
    </lineage>
</organism>
<dbReference type="PROSITE" id="PS00150">
    <property type="entry name" value="ACYLPHOSPHATASE_1"/>
    <property type="match status" value="1"/>
</dbReference>
<evidence type="ECO:0000259" key="7">
    <source>
        <dbReference type="PROSITE" id="PS51160"/>
    </source>
</evidence>
<dbReference type="PROSITE" id="PS00151">
    <property type="entry name" value="ACYLPHOSPHATASE_2"/>
    <property type="match status" value="1"/>
</dbReference>
<comment type="catalytic activity">
    <reaction evidence="3 4 5">
        <text>an acyl phosphate + H2O = a carboxylate + phosphate + H(+)</text>
        <dbReference type="Rhea" id="RHEA:14965"/>
        <dbReference type="ChEBI" id="CHEBI:15377"/>
        <dbReference type="ChEBI" id="CHEBI:15378"/>
        <dbReference type="ChEBI" id="CHEBI:29067"/>
        <dbReference type="ChEBI" id="CHEBI:43474"/>
        <dbReference type="ChEBI" id="CHEBI:59918"/>
        <dbReference type="EC" id="3.6.1.7"/>
    </reaction>
</comment>
<evidence type="ECO:0000256" key="2">
    <source>
        <dbReference type="ARBA" id="ARBA00012150"/>
    </source>
</evidence>
<dbReference type="InterPro" id="IPR020456">
    <property type="entry name" value="Acylphosphatase"/>
</dbReference>
<comment type="similarity">
    <text evidence="1 6">Belongs to the acylphosphatase family.</text>
</comment>
<evidence type="ECO:0000256" key="5">
    <source>
        <dbReference type="RuleBase" id="RU000553"/>
    </source>
</evidence>
<dbReference type="Pfam" id="PF00708">
    <property type="entry name" value="Acylphosphatase"/>
    <property type="match status" value="1"/>
</dbReference>
<proteinExistence type="inferred from homology"/>
<dbReference type="EC" id="3.6.1.7" evidence="2 4"/>
<keyword evidence="9" id="KW-1185">Reference proteome</keyword>
<feature type="active site" evidence="4">
    <location>
        <position position="38"/>
    </location>
</feature>